<dbReference type="Proteomes" id="UP001159363">
    <property type="component" value="Chromosome 13"/>
</dbReference>
<accession>A0ABQ9G8R2</accession>
<organism evidence="1 2">
    <name type="scientific">Dryococelus australis</name>
    <dbReference type="NCBI Taxonomy" id="614101"/>
    <lineage>
        <taxon>Eukaryota</taxon>
        <taxon>Metazoa</taxon>
        <taxon>Ecdysozoa</taxon>
        <taxon>Arthropoda</taxon>
        <taxon>Hexapoda</taxon>
        <taxon>Insecta</taxon>
        <taxon>Pterygota</taxon>
        <taxon>Neoptera</taxon>
        <taxon>Polyneoptera</taxon>
        <taxon>Phasmatodea</taxon>
        <taxon>Verophasmatodea</taxon>
        <taxon>Anareolatae</taxon>
        <taxon>Phasmatidae</taxon>
        <taxon>Eurycanthinae</taxon>
        <taxon>Dryococelus</taxon>
    </lineage>
</organism>
<comment type="caution">
    <text evidence="1">The sequence shown here is derived from an EMBL/GenBank/DDBJ whole genome shotgun (WGS) entry which is preliminary data.</text>
</comment>
<keyword evidence="2" id="KW-1185">Reference proteome</keyword>
<reference evidence="1 2" key="1">
    <citation type="submission" date="2023-02" db="EMBL/GenBank/DDBJ databases">
        <title>LHISI_Scaffold_Assembly.</title>
        <authorList>
            <person name="Stuart O.P."/>
            <person name="Cleave R."/>
            <person name="Magrath M.J.L."/>
            <person name="Mikheyev A.S."/>
        </authorList>
    </citation>
    <scope>NUCLEOTIDE SEQUENCE [LARGE SCALE GENOMIC DNA]</scope>
    <source>
        <strain evidence="1">Daus_M_001</strain>
        <tissue evidence="1">Leg muscle</tissue>
    </source>
</reference>
<evidence type="ECO:0000313" key="1">
    <source>
        <dbReference type="EMBL" id="KAJ8868547.1"/>
    </source>
</evidence>
<sequence length="155" mass="17405">MVKSRFEIYNFVVHQAAEDADTLIVRRAINMVSSFNTVFVVGEDIYLLVLLVTLEKGHSNVYFKKPGKGKAIEQVYSPLDLQAKPTVADNILFLHAFSGCDTSAIFGQEKKKFLKILENSEQLNKIVQVFKEEGADSDTIAAAGKKFLNYTIWKP</sequence>
<gene>
    <name evidence="1" type="ORF">PR048_030085</name>
</gene>
<dbReference type="EMBL" id="JARBHB010000014">
    <property type="protein sequence ID" value="KAJ8868547.1"/>
    <property type="molecule type" value="Genomic_DNA"/>
</dbReference>
<name>A0ABQ9G8R2_9NEOP</name>
<evidence type="ECO:0000313" key="2">
    <source>
        <dbReference type="Proteomes" id="UP001159363"/>
    </source>
</evidence>
<protein>
    <submittedName>
        <fullName evidence="1">Uncharacterized protein</fullName>
    </submittedName>
</protein>
<proteinExistence type="predicted"/>